<sequence>MPTLPRVVGVARAVGAAFRVLESAELARVEHLLVQCAKEANQEVNEREYGLGKRPDDAECERVVGYDEKGNKVRRRMELGRLKHEVAFACVRRELVRLFPDNISVEPRYGPDPRTGRYALTQVWAKSLKPDIVVHFSKDPNRVQCVYDFKFPCTTASKSNPLDNTDVLKQLRQYEKLGRPCSPSIVTPQLGVSHVSPE</sequence>
<dbReference type="AlphaFoldDB" id="A0A540WW19"/>
<dbReference type="OrthoDB" id="5501681at2"/>
<dbReference type="EMBL" id="VIFM01000108">
    <property type="protein sequence ID" value="TQF13212.1"/>
    <property type="molecule type" value="Genomic_DNA"/>
</dbReference>
<reference evidence="1 2" key="1">
    <citation type="submission" date="2019-06" db="EMBL/GenBank/DDBJ databases">
        <authorList>
            <person name="Livingstone P."/>
            <person name="Whitworth D."/>
        </authorList>
    </citation>
    <scope>NUCLEOTIDE SEQUENCE [LARGE SCALE GENOMIC DNA]</scope>
    <source>
        <strain evidence="1 2">AM401</strain>
    </source>
</reference>
<protein>
    <submittedName>
        <fullName evidence="1">Uncharacterized protein</fullName>
    </submittedName>
</protein>
<dbReference type="Proteomes" id="UP000315369">
    <property type="component" value="Unassembled WGS sequence"/>
</dbReference>
<accession>A0A540WW19</accession>
<dbReference type="RefSeq" id="WP_141645071.1">
    <property type="nucleotide sequence ID" value="NZ_VIFM01000108.1"/>
</dbReference>
<evidence type="ECO:0000313" key="2">
    <source>
        <dbReference type="Proteomes" id="UP000315369"/>
    </source>
</evidence>
<organism evidence="1 2">
    <name type="scientific">Myxococcus llanfairpwllgwyngyllgogerychwyrndrobwllllantysiliogogogochensis</name>
    <dbReference type="NCBI Taxonomy" id="2590453"/>
    <lineage>
        <taxon>Bacteria</taxon>
        <taxon>Pseudomonadati</taxon>
        <taxon>Myxococcota</taxon>
        <taxon>Myxococcia</taxon>
        <taxon>Myxococcales</taxon>
        <taxon>Cystobacterineae</taxon>
        <taxon>Myxococcaceae</taxon>
        <taxon>Myxococcus</taxon>
    </lineage>
</organism>
<keyword evidence="2" id="KW-1185">Reference proteome</keyword>
<name>A0A540WW19_9BACT</name>
<comment type="caution">
    <text evidence="1">The sequence shown here is derived from an EMBL/GenBank/DDBJ whole genome shotgun (WGS) entry which is preliminary data.</text>
</comment>
<proteinExistence type="predicted"/>
<evidence type="ECO:0000313" key="1">
    <source>
        <dbReference type="EMBL" id="TQF13212.1"/>
    </source>
</evidence>
<gene>
    <name evidence="1" type="ORF">FJV41_25055</name>
</gene>